<dbReference type="OrthoDB" id="2121326at2759"/>
<evidence type="ECO:0000313" key="3">
    <source>
        <dbReference type="EMBL" id="EGO19021.1"/>
    </source>
</evidence>
<dbReference type="EMBL" id="GL945445">
    <property type="protein sequence ID" value="EGO19021.1"/>
    <property type="molecule type" value="Genomic_DNA"/>
</dbReference>
<dbReference type="PANTHER" id="PTHR46115">
    <property type="entry name" value="THIOREDOXIN-LIKE PROTEIN 1"/>
    <property type="match status" value="1"/>
</dbReference>
<evidence type="ECO:0000256" key="1">
    <source>
        <dbReference type="ARBA" id="ARBA00023157"/>
    </source>
</evidence>
<dbReference type="HOGENOM" id="CLU_090389_14_0_1"/>
<proteinExistence type="predicted"/>
<dbReference type="RefSeq" id="XP_007324245.1">
    <property type="nucleotide sequence ID" value="XM_007324183.1"/>
</dbReference>
<organism>
    <name type="scientific">Serpula lacrymans var. lacrymans (strain S7.9)</name>
    <name type="common">Dry rot fungus</name>
    <dbReference type="NCBI Taxonomy" id="578457"/>
    <lineage>
        <taxon>Eukaryota</taxon>
        <taxon>Fungi</taxon>
        <taxon>Dikarya</taxon>
        <taxon>Basidiomycota</taxon>
        <taxon>Agaricomycotina</taxon>
        <taxon>Agaricomycetes</taxon>
        <taxon>Agaricomycetidae</taxon>
        <taxon>Boletales</taxon>
        <taxon>Coniophorineae</taxon>
        <taxon>Serpulaceae</taxon>
        <taxon>Serpula</taxon>
    </lineage>
</organism>
<dbReference type="GeneID" id="18821478"/>
<reference evidence="3" key="1">
    <citation type="submission" date="2011-04" db="EMBL/GenBank/DDBJ databases">
        <title>Evolution of plant cell wall degrading machinery underlies the functional diversity of forest fungi.</title>
        <authorList>
            <consortium name="US DOE Joint Genome Institute (JGI-PGF)"/>
            <person name="Eastwood D.C."/>
            <person name="Floudas D."/>
            <person name="Binder M."/>
            <person name="Majcherczyk A."/>
            <person name="Schneider P."/>
            <person name="Aerts A."/>
            <person name="Asiegbu F.O."/>
            <person name="Baker S.E."/>
            <person name="Barry K."/>
            <person name="Bendiksby M."/>
            <person name="Blumentritt M."/>
            <person name="Coutinho P.M."/>
            <person name="Cullen D."/>
            <person name="Cullen D."/>
            <person name="Gathman A."/>
            <person name="Goodell B."/>
            <person name="Henrissat B."/>
            <person name="Ihrmark K."/>
            <person name="Kauserud H."/>
            <person name="Kohler A."/>
            <person name="LaButti K."/>
            <person name="Lapidus A."/>
            <person name="Lavin J.L."/>
            <person name="Lee Y.-H."/>
            <person name="Lindquist E."/>
            <person name="Lilly W."/>
            <person name="Lucas S."/>
            <person name="Morin E."/>
            <person name="Murat C."/>
            <person name="Oguiza J.A."/>
            <person name="Park J."/>
            <person name="Pisabarro A.G."/>
            <person name="Riley R."/>
            <person name="Rosling A."/>
            <person name="Salamov A."/>
            <person name="Schmidt O."/>
            <person name="Schmutz J."/>
            <person name="Skrede I."/>
            <person name="Stenlid J."/>
            <person name="Wiebenga A."/>
            <person name="Xie X."/>
            <person name="Kues U."/>
            <person name="Hibbett D.S."/>
            <person name="Hoffmeister D."/>
            <person name="Hogberg N."/>
            <person name="Martin F."/>
            <person name="Grigoriev I.V."/>
            <person name="Watkinson S.C."/>
        </authorList>
    </citation>
    <scope>NUCLEOTIDE SEQUENCE</scope>
    <source>
        <strain evidence="3">S7.9</strain>
    </source>
</reference>
<feature type="domain" description="Thioredoxin" evidence="2">
    <location>
        <begin position="1"/>
        <end position="107"/>
    </location>
</feature>
<name>F8PCS2_SERL9</name>
<dbReference type="InterPro" id="IPR036249">
    <property type="entry name" value="Thioredoxin-like_sf"/>
</dbReference>
<dbReference type="PROSITE" id="PS51352">
    <property type="entry name" value="THIOREDOXIN_2"/>
    <property type="match status" value="1"/>
</dbReference>
<sequence length="107" mass="11913">MPVTSIDTSKDFQTIINSGKVVVIDFHANWCGFSSTAAPFFADLSETYLHTGLGFYRVDVDDLEDVALEVDVRVMPTYMVFKNGKKMGESTGLDLRNLNKLMGMHIS</sequence>
<dbReference type="KEGG" id="sla:SERLADRAFT_480160"/>
<dbReference type="InterPro" id="IPR013766">
    <property type="entry name" value="Thioredoxin_domain"/>
</dbReference>
<dbReference type="AlphaFoldDB" id="F8PCS2"/>
<dbReference type="Pfam" id="PF00085">
    <property type="entry name" value="Thioredoxin"/>
    <property type="match status" value="1"/>
</dbReference>
<dbReference type="CDD" id="cd02947">
    <property type="entry name" value="TRX_family"/>
    <property type="match status" value="1"/>
</dbReference>
<dbReference type="Proteomes" id="UP000008064">
    <property type="component" value="Unassembled WGS sequence"/>
</dbReference>
<dbReference type="Gene3D" id="3.40.30.10">
    <property type="entry name" value="Glutaredoxin"/>
    <property type="match status" value="1"/>
</dbReference>
<evidence type="ECO:0000259" key="2">
    <source>
        <dbReference type="PROSITE" id="PS51352"/>
    </source>
</evidence>
<keyword evidence="1" id="KW-1015">Disulfide bond</keyword>
<dbReference type="SUPFAM" id="SSF52833">
    <property type="entry name" value="Thioredoxin-like"/>
    <property type="match status" value="1"/>
</dbReference>
<protein>
    <recommendedName>
        <fullName evidence="2">Thioredoxin domain-containing protein</fullName>
    </recommendedName>
</protein>
<accession>F8PCS2</accession>
<gene>
    <name evidence="3" type="ORF">SERLADRAFT_480160</name>
</gene>